<dbReference type="FunFam" id="1.25.40.10:FF:000921">
    <property type="entry name" value="Pentatricopeptide repeat-containing protein At5g48910"/>
    <property type="match status" value="1"/>
</dbReference>
<name>A0A8X8C6U5_POPTO</name>
<accession>A0A8X8C6U5</accession>
<dbReference type="OrthoDB" id="1937829at2759"/>
<dbReference type="NCBIfam" id="TIGR00756">
    <property type="entry name" value="PPR"/>
    <property type="match status" value="3"/>
</dbReference>
<reference evidence="3" key="1">
    <citation type="journal article" date="2020" name="bioRxiv">
        <title>Hybrid origin of Populus tomentosa Carr. identified through genome sequencing and phylogenomic analysis.</title>
        <authorList>
            <person name="An X."/>
            <person name="Gao K."/>
            <person name="Chen Z."/>
            <person name="Li J."/>
            <person name="Yang X."/>
            <person name="Yang X."/>
            <person name="Zhou J."/>
            <person name="Guo T."/>
            <person name="Zhao T."/>
            <person name="Huang S."/>
            <person name="Miao D."/>
            <person name="Khan W.U."/>
            <person name="Rao P."/>
            <person name="Ye M."/>
            <person name="Lei B."/>
            <person name="Liao W."/>
            <person name="Wang J."/>
            <person name="Ji L."/>
            <person name="Li Y."/>
            <person name="Guo B."/>
            <person name="Mustafa N.S."/>
            <person name="Li S."/>
            <person name="Yun Q."/>
            <person name="Keller S.R."/>
            <person name="Mao J."/>
            <person name="Zhang R."/>
            <person name="Strauss S.H."/>
        </authorList>
    </citation>
    <scope>NUCLEOTIDE SEQUENCE</scope>
    <source>
        <strain evidence="3">GM15</strain>
        <tissue evidence="3">Leaf</tissue>
    </source>
</reference>
<comment type="caution">
    <text evidence="3">The sequence shown here is derived from an EMBL/GenBank/DDBJ whole genome shotgun (WGS) entry which is preliminary data.</text>
</comment>
<evidence type="ECO:0000256" key="2">
    <source>
        <dbReference type="SAM" id="MobiDB-lite"/>
    </source>
</evidence>
<dbReference type="Pfam" id="PF01535">
    <property type="entry name" value="PPR"/>
    <property type="match status" value="1"/>
</dbReference>
<dbReference type="AlphaFoldDB" id="A0A8X8C6U5"/>
<dbReference type="GO" id="GO:0009451">
    <property type="term" value="P:RNA modification"/>
    <property type="evidence" value="ECO:0007669"/>
    <property type="project" value="InterPro"/>
</dbReference>
<feature type="region of interest" description="Disordered" evidence="2">
    <location>
        <begin position="300"/>
        <end position="334"/>
    </location>
</feature>
<organism evidence="3 4">
    <name type="scientific">Populus tomentosa</name>
    <name type="common">Chinese white poplar</name>
    <dbReference type="NCBI Taxonomy" id="118781"/>
    <lineage>
        <taxon>Eukaryota</taxon>
        <taxon>Viridiplantae</taxon>
        <taxon>Streptophyta</taxon>
        <taxon>Embryophyta</taxon>
        <taxon>Tracheophyta</taxon>
        <taxon>Spermatophyta</taxon>
        <taxon>Magnoliopsida</taxon>
        <taxon>eudicotyledons</taxon>
        <taxon>Gunneridae</taxon>
        <taxon>Pentapetalae</taxon>
        <taxon>rosids</taxon>
        <taxon>fabids</taxon>
        <taxon>Malpighiales</taxon>
        <taxon>Salicaceae</taxon>
        <taxon>Saliceae</taxon>
        <taxon>Populus</taxon>
    </lineage>
</organism>
<dbReference type="GO" id="GO:0003723">
    <property type="term" value="F:RNA binding"/>
    <property type="evidence" value="ECO:0007669"/>
    <property type="project" value="InterPro"/>
</dbReference>
<dbReference type="InterPro" id="IPR046960">
    <property type="entry name" value="PPR_At4g14850-like_plant"/>
</dbReference>
<keyword evidence="4" id="KW-1185">Reference proteome</keyword>
<protein>
    <recommendedName>
        <fullName evidence="5">Pentatricopeptide repeat-containing protein</fullName>
    </recommendedName>
</protein>
<sequence length="334" mass="38789">MAYANRIFKQTQNPTIILFNAMIKWYSLNGPFEESFRLFSSMKNRGIWPDEYTLAPLLKACSSLGVLQLGKCIHKEVLVVGFEGFSSIRIGVIELYSSCGVMEDAEKVFDEMYQRDVIVWNLMIRGFCKRGDVDMGLCLFRQMRKRSVVSWNIMISCLAQSRRDNEALGFVHDMLDWGFKLDEATVVTILPICARSGSVDVGKWIHFYEDNLRAARREREIDQMAKFNVVQKRRRAQISESKRAIHGDPLTKKLKNKTQPLTLSDKRKRKLLKKWRREQKEAVDKGLVTMQDVEMAFAPGEVTSKDAKRTPTRFHMNKGKKPKRLKRKGKFMFE</sequence>
<gene>
    <name evidence="3" type="ORF">POTOM_045496</name>
</gene>
<dbReference type="Pfam" id="PF13041">
    <property type="entry name" value="PPR_2"/>
    <property type="match status" value="2"/>
</dbReference>
<dbReference type="Proteomes" id="UP000886885">
    <property type="component" value="Chromosome 13D"/>
</dbReference>
<dbReference type="InterPro" id="IPR002885">
    <property type="entry name" value="PPR_rpt"/>
</dbReference>
<feature type="repeat" description="PPR" evidence="1">
    <location>
        <begin position="116"/>
        <end position="150"/>
    </location>
</feature>
<feature type="compositionally biased region" description="Basic residues" evidence="2">
    <location>
        <begin position="310"/>
        <end position="334"/>
    </location>
</feature>
<proteinExistence type="predicted"/>
<evidence type="ECO:0000313" key="4">
    <source>
        <dbReference type="Proteomes" id="UP000886885"/>
    </source>
</evidence>
<dbReference type="EMBL" id="JAAWWB010000026">
    <property type="protein sequence ID" value="KAG6750981.1"/>
    <property type="molecule type" value="Genomic_DNA"/>
</dbReference>
<evidence type="ECO:0008006" key="5">
    <source>
        <dbReference type="Google" id="ProtNLM"/>
    </source>
</evidence>
<dbReference type="PANTHER" id="PTHR47926">
    <property type="entry name" value="PENTATRICOPEPTIDE REPEAT-CONTAINING PROTEIN"/>
    <property type="match status" value="1"/>
</dbReference>
<evidence type="ECO:0000256" key="1">
    <source>
        <dbReference type="PROSITE-ProRule" id="PRU00708"/>
    </source>
</evidence>
<evidence type="ECO:0000313" key="3">
    <source>
        <dbReference type="EMBL" id="KAG6750981.1"/>
    </source>
</evidence>
<dbReference type="PROSITE" id="PS51375">
    <property type="entry name" value="PPR"/>
    <property type="match status" value="2"/>
</dbReference>
<feature type="repeat" description="PPR" evidence="1">
    <location>
        <begin position="15"/>
        <end position="49"/>
    </location>
</feature>
<dbReference type="PANTHER" id="PTHR47926:SF540">
    <property type="entry name" value="PENTATRICOPEPTIDE REPEAT-CONTAINING PROTEIN"/>
    <property type="match status" value="1"/>
</dbReference>